<keyword evidence="4" id="KW-1185">Reference proteome</keyword>
<feature type="domain" description="DUF1308" evidence="2">
    <location>
        <begin position="371"/>
        <end position="456"/>
    </location>
</feature>
<name>A0A9P6UHC2_9FUNG</name>
<feature type="region of interest" description="Disordered" evidence="1">
    <location>
        <begin position="561"/>
        <end position="586"/>
    </location>
</feature>
<protein>
    <recommendedName>
        <fullName evidence="2">DUF1308 domain-containing protein</fullName>
    </recommendedName>
</protein>
<gene>
    <name evidence="3" type="ORF">BGZ97_002378</name>
</gene>
<feature type="compositionally biased region" description="Low complexity" evidence="1">
    <location>
        <begin position="569"/>
        <end position="580"/>
    </location>
</feature>
<dbReference type="OrthoDB" id="441890at2759"/>
<dbReference type="EMBL" id="JAAAIN010001519">
    <property type="protein sequence ID" value="KAG0302366.1"/>
    <property type="molecule type" value="Genomic_DNA"/>
</dbReference>
<proteinExistence type="predicted"/>
<dbReference type="Proteomes" id="UP000823405">
    <property type="component" value="Unassembled WGS sequence"/>
</dbReference>
<feature type="region of interest" description="Disordered" evidence="1">
    <location>
        <begin position="116"/>
        <end position="143"/>
    </location>
</feature>
<dbReference type="Pfam" id="PF07000">
    <property type="entry name" value="DUF1308"/>
    <property type="match status" value="1"/>
</dbReference>
<dbReference type="InterPro" id="IPR010733">
    <property type="entry name" value="DUF1308"/>
</dbReference>
<dbReference type="PANTHER" id="PTHR13379">
    <property type="entry name" value="UNCHARACTERIZED DUF1308"/>
    <property type="match status" value="1"/>
</dbReference>
<feature type="compositionally biased region" description="Acidic residues" evidence="1">
    <location>
        <begin position="480"/>
        <end position="490"/>
    </location>
</feature>
<organism evidence="3 4">
    <name type="scientific">Linnemannia gamsii</name>
    <dbReference type="NCBI Taxonomy" id="64522"/>
    <lineage>
        <taxon>Eukaryota</taxon>
        <taxon>Fungi</taxon>
        <taxon>Fungi incertae sedis</taxon>
        <taxon>Mucoromycota</taxon>
        <taxon>Mortierellomycotina</taxon>
        <taxon>Mortierellomycetes</taxon>
        <taxon>Mortierellales</taxon>
        <taxon>Mortierellaceae</taxon>
        <taxon>Linnemannia</taxon>
    </lineage>
</organism>
<comment type="caution">
    <text evidence="3">The sequence shown here is derived from an EMBL/GenBank/DDBJ whole genome shotgun (WGS) entry which is preliminary data.</text>
</comment>
<accession>A0A9P6UHC2</accession>
<sequence>MELLQRAQSLLQECNDIAASLDQWKQQNPTLDVDGLQAMTSVLLAEQKFLTKVASTPAEEIKPAQMGASNVPYLKSLVAALTNSRNPVAINKTFKYVLDPYTVIEPSEKFRAIPSAASLGSEGKQRQREQSPSKAARGKYGTNIMKLSTSEPLSTGLLNELTFQVKIDLVADHGETWLRINAGSVKTLVHEYAGMEDDSDDDDDDDGKEEEEEEESSEDEEGQDEEGSTEGYGCHGSTTQENRSSHRTVKPIYVSKDTHADMVLLTRSLVLAADQNRLHYTHRPQVTLQFAGILPEESTPLEEMIQKSVRIGSVAQSIEDGTVEMFPVKVHFGPVDSDATTSSSTTPMDEAFAPFSIPTSVDDMVLFSKTLHLDITTLMALSSFLCHSIRPDPALFTSPPLVLQAQQEHDQPLLPLLAKIFEGRERLVMTRTAATRFKAILSVIGGSEEKWRGRVMIHDPHEAARLASKASATTTTVPGDDGENEDEEDEIGIRERWIRGSDWAQQYGVFANGPPRVEVIDDILDPASIESIKISEVPATTIATSSLTEDTDLEAEEGKELFNPDSLASTQSSPTPSSPSGGMKRKDINMNELHSKIFLTASNARSTILTANALGYRTVTRTGQVPSEMSVWFHGARSLAEAKLIRNPHQSTNGGEK</sequence>
<reference evidence="3" key="1">
    <citation type="journal article" date="2020" name="Fungal Divers.">
        <title>Resolving the Mortierellaceae phylogeny through synthesis of multi-gene phylogenetics and phylogenomics.</title>
        <authorList>
            <person name="Vandepol N."/>
            <person name="Liber J."/>
            <person name="Desiro A."/>
            <person name="Na H."/>
            <person name="Kennedy M."/>
            <person name="Barry K."/>
            <person name="Grigoriev I.V."/>
            <person name="Miller A.N."/>
            <person name="O'Donnell K."/>
            <person name="Stajich J.E."/>
            <person name="Bonito G."/>
        </authorList>
    </citation>
    <scope>NUCLEOTIDE SEQUENCE</scope>
    <source>
        <strain evidence="3">NVP60</strain>
    </source>
</reference>
<evidence type="ECO:0000313" key="4">
    <source>
        <dbReference type="Proteomes" id="UP000823405"/>
    </source>
</evidence>
<feature type="region of interest" description="Disordered" evidence="1">
    <location>
        <begin position="194"/>
        <end position="249"/>
    </location>
</feature>
<evidence type="ECO:0000259" key="2">
    <source>
        <dbReference type="Pfam" id="PF07000"/>
    </source>
</evidence>
<evidence type="ECO:0000256" key="1">
    <source>
        <dbReference type="SAM" id="MobiDB-lite"/>
    </source>
</evidence>
<dbReference type="AlphaFoldDB" id="A0A9P6UHC2"/>
<feature type="region of interest" description="Disordered" evidence="1">
    <location>
        <begin position="465"/>
        <end position="491"/>
    </location>
</feature>
<evidence type="ECO:0000313" key="3">
    <source>
        <dbReference type="EMBL" id="KAG0302366.1"/>
    </source>
</evidence>
<dbReference type="PANTHER" id="PTHR13379:SF0">
    <property type="entry name" value="UPF0415 PROTEIN C7ORF25"/>
    <property type="match status" value="1"/>
</dbReference>
<feature type="compositionally biased region" description="Acidic residues" evidence="1">
    <location>
        <begin position="194"/>
        <end position="228"/>
    </location>
</feature>